<protein>
    <submittedName>
        <fullName evidence="1">Mga helix-turn-helix domain-containing protein</fullName>
    </submittedName>
</protein>
<organism evidence="1 2">
    <name type="scientific">Listeria floridensis FSL S10-1187</name>
    <dbReference type="NCBI Taxonomy" id="1265817"/>
    <lineage>
        <taxon>Bacteria</taxon>
        <taxon>Bacillati</taxon>
        <taxon>Bacillota</taxon>
        <taxon>Bacilli</taxon>
        <taxon>Bacillales</taxon>
        <taxon>Listeriaceae</taxon>
        <taxon>Listeria</taxon>
    </lineage>
</organism>
<accession>A0ABP3B4F8</accession>
<evidence type="ECO:0000313" key="2">
    <source>
        <dbReference type="Proteomes" id="UP000019249"/>
    </source>
</evidence>
<reference evidence="1 2" key="1">
    <citation type="journal article" date="2014" name="Int. J. Syst. Evol. Microbiol.">
        <title>Listeria floridensis sp. nov., Listeria aquatica sp. nov., Listeria cornellensis sp. nov., Listeria riparia sp. nov. and Listeria grandensis sp. nov., from agricultural and natural environments.</title>
        <authorList>
            <person name="den Bakker H.C."/>
            <person name="Warchocki S."/>
            <person name="Wright E.M."/>
            <person name="Allred A.F."/>
            <person name="Ahlstrom C."/>
            <person name="Manuel C.S."/>
            <person name="Stasiewicz M.J."/>
            <person name="Burrell A."/>
            <person name="Roof S."/>
            <person name="Strawn L."/>
            <person name="Fortes E.D."/>
            <person name="Nightingale K.K."/>
            <person name="Kephart D."/>
            <person name="Wiedmann M."/>
        </authorList>
    </citation>
    <scope>NUCLEOTIDE SEQUENCE [LARGE SCALE GENOMIC DNA]</scope>
    <source>
        <strain evidence="1 2">FSL S10-1187</strain>
    </source>
</reference>
<gene>
    <name evidence="1" type="ORF">MFLO_01275</name>
</gene>
<dbReference type="EMBL" id="AODF01000001">
    <property type="protein sequence ID" value="EUJ33817.1"/>
    <property type="molecule type" value="Genomic_DNA"/>
</dbReference>
<comment type="caution">
    <text evidence="1">The sequence shown here is derived from an EMBL/GenBank/DDBJ whole genome shotgun (WGS) entry which is preliminary data.</text>
</comment>
<name>A0ABP3B4F8_9LIST</name>
<evidence type="ECO:0000313" key="1">
    <source>
        <dbReference type="EMBL" id="EUJ33817.1"/>
    </source>
</evidence>
<dbReference type="Proteomes" id="UP000019249">
    <property type="component" value="Unassembled WGS sequence"/>
</dbReference>
<sequence>MPPPIITSLKVNIEQLIAKLYTQTKNNIFLKSDYLAPKYSLLFAFIGAHLYYEPIVTLTISTDLPYLAYLRIREQVCNIYSNSYNIRFIDETSPEKSDILLTNIPLEQHITNHVSDHIIFINRKMTTRNLLALGRTLHDITLEKQQAKNH</sequence>
<keyword evidence="2" id="KW-1185">Reference proteome</keyword>
<proteinExistence type="predicted"/>